<gene>
    <name evidence="1" type="ORF">DSO57_1037959</name>
</gene>
<comment type="caution">
    <text evidence="1">The sequence shown here is derived from an EMBL/GenBank/DDBJ whole genome shotgun (WGS) entry which is preliminary data.</text>
</comment>
<reference evidence="1" key="1">
    <citation type="submission" date="2022-04" db="EMBL/GenBank/DDBJ databases">
        <title>Genome of the entomopathogenic fungus Entomophthora muscae.</title>
        <authorList>
            <person name="Elya C."/>
            <person name="Lovett B.R."/>
            <person name="Lee E."/>
            <person name="Macias A.M."/>
            <person name="Hajek A.E."/>
            <person name="De Bivort B.L."/>
            <person name="Kasson M.T."/>
            <person name="De Fine Licht H.H."/>
            <person name="Stajich J.E."/>
        </authorList>
    </citation>
    <scope>NUCLEOTIDE SEQUENCE</scope>
    <source>
        <strain evidence="1">Berkeley</strain>
    </source>
</reference>
<evidence type="ECO:0000313" key="2">
    <source>
        <dbReference type="Proteomes" id="UP001165960"/>
    </source>
</evidence>
<organism evidence="1 2">
    <name type="scientific">Entomophthora muscae</name>
    <dbReference type="NCBI Taxonomy" id="34485"/>
    <lineage>
        <taxon>Eukaryota</taxon>
        <taxon>Fungi</taxon>
        <taxon>Fungi incertae sedis</taxon>
        <taxon>Zoopagomycota</taxon>
        <taxon>Entomophthoromycotina</taxon>
        <taxon>Entomophthoromycetes</taxon>
        <taxon>Entomophthorales</taxon>
        <taxon>Entomophthoraceae</taxon>
        <taxon>Entomophthora</taxon>
    </lineage>
</organism>
<protein>
    <submittedName>
        <fullName evidence="1">Uncharacterized protein</fullName>
    </submittedName>
</protein>
<dbReference type="Proteomes" id="UP001165960">
    <property type="component" value="Unassembled WGS sequence"/>
</dbReference>
<sequence>MYEYYLKEQLIQDSLILGSLLGFWVPHKKLLLANIGVTSVLAKAAGISRKMLWDALSFHQDQ</sequence>
<evidence type="ECO:0000313" key="1">
    <source>
        <dbReference type="EMBL" id="KAJ9083113.1"/>
    </source>
</evidence>
<accession>A0ACC2U8F8</accession>
<name>A0ACC2U8F8_9FUNG</name>
<proteinExistence type="predicted"/>
<keyword evidence="2" id="KW-1185">Reference proteome</keyword>
<dbReference type="EMBL" id="QTSX02001148">
    <property type="protein sequence ID" value="KAJ9083113.1"/>
    <property type="molecule type" value="Genomic_DNA"/>
</dbReference>